<keyword evidence="3" id="KW-0479">Metal-binding</keyword>
<keyword evidence="6" id="KW-1185">Reference proteome</keyword>
<dbReference type="Gene3D" id="3.20.20.70">
    <property type="entry name" value="Aldolase class I"/>
    <property type="match status" value="1"/>
</dbReference>
<evidence type="ECO:0000256" key="3">
    <source>
        <dbReference type="ARBA" id="ARBA00022723"/>
    </source>
</evidence>
<dbReference type="Proteomes" id="UP000006055">
    <property type="component" value="Chromosome"/>
</dbReference>
<comment type="cofactor">
    <cofactor evidence="1">
        <name>Zn(2+)</name>
        <dbReference type="ChEBI" id="CHEBI:29105"/>
    </cofactor>
</comment>
<name>I4CEL3_DESTA</name>
<dbReference type="KEGG" id="dti:Desti_5417"/>
<dbReference type="Pfam" id="PF05853">
    <property type="entry name" value="BKACE"/>
    <property type="match status" value="1"/>
</dbReference>
<dbReference type="InterPro" id="IPR008567">
    <property type="entry name" value="BKACE"/>
</dbReference>
<dbReference type="HOGENOM" id="CLU_065536_1_0_7"/>
<proteinExistence type="predicted"/>
<dbReference type="eggNOG" id="COG3246">
    <property type="taxonomic scope" value="Bacteria"/>
</dbReference>
<keyword evidence="2" id="KW-0808">Transferase</keyword>
<evidence type="ECO:0000256" key="1">
    <source>
        <dbReference type="ARBA" id="ARBA00001947"/>
    </source>
</evidence>
<evidence type="ECO:0000256" key="2">
    <source>
        <dbReference type="ARBA" id="ARBA00022679"/>
    </source>
</evidence>
<dbReference type="GO" id="GO:0043720">
    <property type="term" value="F:3-keto-5-aminohexanoate cleavage activity"/>
    <property type="evidence" value="ECO:0007669"/>
    <property type="project" value="InterPro"/>
</dbReference>
<dbReference type="GO" id="GO:0046872">
    <property type="term" value="F:metal ion binding"/>
    <property type="evidence" value="ECO:0007669"/>
    <property type="project" value="UniProtKB-KW"/>
</dbReference>
<evidence type="ECO:0000313" key="6">
    <source>
        <dbReference type="Proteomes" id="UP000006055"/>
    </source>
</evidence>
<protein>
    <recommendedName>
        <fullName evidence="7">3-keto-5-aminohexanoate cleavage protein</fullName>
    </recommendedName>
</protein>
<evidence type="ECO:0000256" key="4">
    <source>
        <dbReference type="ARBA" id="ARBA00022833"/>
    </source>
</evidence>
<dbReference type="RefSeq" id="WP_014813103.1">
    <property type="nucleotide sequence ID" value="NC_018025.1"/>
</dbReference>
<sequence>MGKIILTAAITGSATFPSQSPYIPITPEHIADEAVEAWGAGAAVVHIHARDPQDGRPSASIDLYRQIVTSIKSRCDVIIGITTGAGAGMSIEQRTDTISTFEPELASLNMGSMNFSMHPLLKRIKEWKFDWEKPAVEGSRDFIFPNTFASLETITTIMKHHNTKPELEIYDTSHLYNAQYLAQEGYLEYPLHMQFVLGVMGGSQATGYDLIHLKTTADRLFGDRYTWSVIGTGWPHEFRMGAIALTLGGHVRVGLEDNLLIAKGELAKSNAELVHKMRRICEDLGKIPASSEEARTILKLKGIEKVAF</sequence>
<organism evidence="5 6">
    <name type="scientific">Desulfomonile tiedjei (strain ATCC 49306 / DSM 6799 / DCB-1)</name>
    <dbReference type="NCBI Taxonomy" id="706587"/>
    <lineage>
        <taxon>Bacteria</taxon>
        <taxon>Pseudomonadati</taxon>
        <taxon>Thermodesulfobacteriota</taxon>
        <taxon>Desulfomonilia</taxon>
        <taxon>Desulfomonilales</taxon>
        <taxon>Desulfomonilaceae</taxon>
        <taxon>Desulfomonile</taxon>
    </lineage>
</organism>
<dbReference type="EMBL" id="CP003360">
    <property type="protein sequence ID" value="AFM28004.1"/>
    <property type="molecule type" value="Genomic_DNA"/>
</dbReference>
<dbReference type="AlphaFoldDB" id="I4CEL3"/>
<dbReference type="PANTHER" id="PTHR37418">
    <property type="entry name" value="3-KETO-5-AMINOHEXANOATE CLEAVAGE ENZYME-RELATED"/>
    <property type="match status" value="1"/>
</dbReference>
<keyword evidence="4" id="KW-0862">Zinc</keyword>
<dbReference type="STRING" id="706587.Desti_5417"/>
<accession>I4CEL3</accession>
<dbReference type="PANTHER" id="PTHR37418:SF2">
    <property type="entry name" value="3-KETO-5-AMINOHEXANOATE CLEAVAGE ENZYME"/>
    <property type="match status" value="1"/>
</dbReference>
<dbReference type="PATRIC" id="fig|706587.4.peg.6096"/>
<evidence type="ECO:0008006" key="7">
    <source>
        <dbReference type="Google" id="ProtNLM"/>
    </source>
</evidence>
<dbReference type="OrthoDB" id="9155960at2"/>
<evidence type="ECO:0000313" key="5">
    <source>
        <dbReference type="EMBL" id="AFM28004.1"/>
    </source>
</evidence>
<reference evidence="6" key="1">
    <citation type="submission" date="2012-06" db="EMBL/GenBank/DDBJ databases">
        <title>Complete sequence of chromosome of Desulfomonile tiedjei DSM 6799.</title>
        <authorList>
            <person name="Lucas S."/>
            <person name="Copeland A."/>
            <person name="Lapidus A."/>
            <person name="Glavina del Rio T."/>
            <person name="Dalin E."/>
            <person name="Tice H."/>
            <person name="Bruce D."/>
            <person name="Goodwin L."/>
            <person name="Pitluck S."/>
            <person name="Peters L."/>
            <person name="Ovchinnikova G."/>
            <person name="Zeytun A."/>
            <person name="Lu M."/>
            <person name="Kyrpides N."/>
            <person name="Mavromatis K."/>
            <person name="Ivanova N."/>
            <person name="Brettin T."/>
            <person name="Detter J.C."/>
            <person name="Han C."/>
            <person name="Larimer F."/>
            <person name="Land M."/>
            <person name="Hauser L."/>
            <person name="Markowitz V."/>
            <person name="Cheng J.-F."/>
            <person name="Hugenholtz P."/>
            <person name="Woyke T."/>
            <person name="Wu D."/>
            <person name="Spring S."/>
            <person name="Schroeder M."/>
            <person name="Brambilla E."/>
            <person name="Klenk H.-P."/>
            <person name="Eisen J.A."/>
        </authorList>
    </citation>
    <scope>NUCLEOTIDE SEQUENCE [LARGE SCALE GENOMIC DNA]</scope>
    <source>
        <strain evidence="6">ATCC 49306 / DSM 6799 / DCB-1</strain>
    </source>
</reference>
<gene>
    <name evidence="5" type="ordered locus">Desti_5417</name>
</gene>
<dbReference type="InterPro" id="IPR013785">
    <property type="entry name" value="Aldolase_TIM"/>
</dbReference>